<evidence type="ECO:0000259" key="1">
    <source>
        <dbReference type="PROSITE" id="PS51746"/>
    </source>
</evidence>
<dbReference type="KEGG" id="ral:Rumal_3347"/>
<dbReference type="SMART" id="SM00332">
    <property type="entry name" value="PP2Cc"/>
    <property type="match status" value="1"/>
</dbReference>
<proteinExistence type="predicted"/>
<name>E6UJG3_RUMA7</name>
<evidence type="ECO:0000313" key="3">
    <source>
        <dbReference type="Proteomes" id="UP000006919"/>
    </source>
</evidence>
<evidence type="ECO:0000313" key="2">
    <source>
        <dbReference type="EMBL" id="ADU23809.1"/>
    </source>
</evidence>
<dbReference type="Pfam" id="PF00481">
    <property type="entry name" value="PP2C"/>
    <property type="match status" value="1"/>
</dbReference>
<dbReference type="HOGENOM" id="CLU_1077231_0_0_9"/>
<feature type="domain" description="PPM-type phosphatase" evidence="1">
    <location>
        <begin position="3"/>
        <end position="251"/>
    </location>
</feature>
<reference evidence="3" key="1">
    <citation type="journal article" date="2011" name="J. Bacteriol.">
        <title>Complete genome of the cellulolytic ruminal bacterium Ruminococcus albus 7.</title>
        <authorList>
            <person name="Suen G."/>
            <person name="Stevenson D.M."/>
            <person name="Bruce D.C."/>
            <person name="Chertkov O."/>
            <person name="Copeland A."/>
            <person name="Cheng J.F."/>
            <person name="Detter C."/>
            <person name="Detter J.C."/>
            <person name="Goodwin L.A."/>
            <person name="Han C.S."/>
            <person name="Hauser L.J."/>
            <person name="Ivanova N.N."/>
            <person name="Kyrpides N.C."/>
            <person name="Land M.L."/>
            <person name="Lapidus A."/>
            <person name="Lucas S."/>
            <person name="Ovchinnikova G."/>
            <person name="Pitluck S."/>
            <person name="Tapia R."/>
            <person name="Woyke T."/>
            <person name="Boyum J."/>
            <person name="Mead D."/>
            <person name="Weimer P.J."/>
        </authorList>
    </citation>
    <scope>NUCLEOTIDE SEQUENCE [LARGE SCALE GENOMIC DNA]</scope>
    <source>
        <strain evidence="3">ATCC 27210 / DSM 20455 / JCM 14654 / NCDO 2250 / 7</strain>
        <plasmid evidence="3">pRUMAL01</plasmid>
    </source>
</reference>
<organism evidence="2 3">
    <name type="scientific">Ruminococcus albus (strain ATCC 27210 / DSM 20455 / JCM 14654 / NCDO 2250 / 7)</name>
    <dbReference type="NCBI Taxonomy" id="697329"/>
    <lineage>
        <taxon>Bacteria</taxon>
        <taxon>Bacillati</taxon>
        <taxon>Bacillota</taxon>
        <taxon>Clostridia</taxon>
        <taxon>Eubacteriales</taxon>
        <taxon>Oscillospiraceae</taxon>
        <taxon>Ruminococcus</taxon>
    </lineage>
</organism>
<dbReference type="eggNOG" id="COG0631">
    <property type="taxonomic scope" value="Bacteria"/>
</dbReference>
<dbReference type="InterPro" id="IPR001932">
    <property type="entry name" value="PPM-type_phosphatase-like_dom"/>
</dbReference>
<sequence>MIVFDGMSDIGVNRERQEDVIYQFALDTETFVFIVADGIGGIEGQYNPASIACAEVINLIKRRFDREGTAIFDNADSLMDEAFYLANRVLGVFNAVNDERFPNFGCSMTCCVIHKEKVYFAHCGNTRLQWITTNKNKEPKIIQMTVDHTANYNEYLQNKIDEREYMESVAMHQLTSNIGSFAEPQIQTGSFDFKNGVIVITSDGIHCALWQHIIMELVLTADNTKSAVRALIDAAKIRKYEDNMSTIVIFNEKSSEKG</sequence>
<gene>
    <name evidence="2" type="ordered locus">Rumal_3347</name>
</gene>
<dbReference type="InterPro" id="IPR036457">
    <property type="entry name" value="PPM-type-like_dom_sf"/>
</dbReference>
<protein>
    <submittedName>
        <fullName evidence="2">Protein serine/threonine phosphatase</fullName>
    </submittedName>
</protein>
<dbReference type="EMBL" id="CP002404">
    <property type="protein sequence ID" value="ADU23809.1"/>
    <property type="molecule type" value="Genomic_DNA"/>
</dbReference>
<dbReference type="SMART" id="SM00331">
    <property type="entry name" value="PP2C_SIG"/>
    <property type="match status" value="1"/>
</dbReference>
<dbReference type="PROSITE" id="PS51746">
    <property type="entry name" value="PPM_2"/>
    <property type="match status" value="1"/>
</dbReference>
<dbReference type="CDD" id="cd00143">
    <property type="entry name" value="PP2Cc"/>
    <property type="match status" value="1"/>
</dbReference>
<geneLocation type="plasmid" evidence="2 3">
    <name>pRUMAL01</name>
</geneLocation>
<dbReference type="Gene3D" id="3.60.40.10">
    <property type="entry name" value="PPM-type phosphatase domain"/>
    <property type="match status" value="1"/>
</dbReference>
<dbReference type="SUPFAM" id="SSF81606">
    <property type="entry name" value="PP2C-like"/>
    <property type="match status" value="1"/>
</dbReference>
<dbReference type="Proteomes" id="UP000006919">
    <property type="component" value="Plasmid pRUMAL01"/>
</dbReference>
<dbReference type="RefSeq" id="WP_013483359.1">
    <property type="nucleotide sequence ID" value="NC_014824.1"/>
</dbReference>
<dbReference type="AlphaFoldDB" id="E6UJG3"/>
<keyword evidence="2" id="KW-0614">Plasmid</keyword>
<accession>E6UJG3</accession>